<organism evidence="6">
    <name type="scientific">Evadne anonyx</name>
    <dbReference type="NCBI Taxonomy" id="141404"/>
    <lineage>
        <taxon>Eukaryota</taxon>
        <taxon>Metazoa</taxon>
        <taxon>Ecdysozoa</taxon>
        <taxon>Arthropoda</taxon>
        <taxon>Crustacea</taxon>
        <taxon>Branchiopoda</taxon>
        <taxon>Diplostraca</taxon>
        <taxon>Cladocera</taxon>
        <taxon>Onychopoda</taxon>
        <taxon>Podonidae</taxon>
        <taxon>Evadne</taxon>
    </lineage>
</organism>
<feature type="region of interest" description="Disordered" evidence="5">
    <location>
        <begin position="318"/>
        <end position="361"/>
    </location>
</feature>
<evidence type="ECO:0000256" key="2">
    <source>
        <dbReference type="ARBA" id="ARBA00022473"/>
    </source>
</evidence>
<keyword evidence="3" id="KW-0539">Nucleus</keyword>
<dbReference type="PANTHER" id="PTHR12972:SF0">
    <property type="entry name" value="PROTEIN DOWNSTREAM NEIGHBOR OF SON"/>
    <property type="match status" value="1"/>
</dbReference>
<dbReference type="AlphaFoldDB" id="A0A9N6WRZ5"/>
<evidence type="ECO:0000256" key="5">
    <source>
        <dbReference type="SAM" id="MobiDB-lite"/>
    </source>
</evidence>
<feature type="compositionally biased region" description="Acidic residues" evidence="5">
    <location>
        <begin position="342"/>
        <end position="360"/>
    </location>
</feature>
<keyword evidence="2" id="KW-0217">Developmental protein</keyword>
<gene>
    <name evidence="6" type="primary">EOG090X09DI</name>
</gene>
<feature type="compositionally biased region" description="Polar residues" evidence="5">
    <location>
        <begin position="321"/>
        <end position="339"/>
    </location>
</feature>
<reference evidence="6" key="1">
    <citation type="submission" date="2021-04" db="EMBL/GenBank/DDBJ databases">
        <authorList>
            <person name="Cornetti L."/>
        </authorList>
    </citation>
    <scope>NUCLEOTIDE SEQUENCE</scope>
</reference>
<accession>A0A9N6WRZ5</accession>
<dbReference type="PANTHER" id="PTHR12972">
    <property type="entry name" value="DOWNSTREAM NEIGHBOR OF SON"/>
    <property type="match status" value="1"/>
</dbReference>
<feature type="compositionally biased region" description="Polar residues" evidence="5">
    <location>
        <begin position="35"/>
        <end position="54"/>
    </location>
</feature>
<comment type="similarity">
    <text evidence="4">Belongs to the DONSON family.</text>
</comment>
<dbReference type="InterPro" id="IPR024861">
    <property type="entry name" value="Donson"/>
</dbReference>
<dbReference type="PRINTS" id="PR02064">
    <property type="entry name" value="DONSON"/>
</dbReference>
<sequence length="552" mass="60958">MSGSAWRKPEDVMRLMREKKKALQNRFRNAGPSLCSDSSNSNCGSTNRETSLTSNASKSVIAVKRKNPFRCSPSKKPKLQKCTTSESTETILPTKTAPETNMFHQINEAVLPNESGTSSKTVILENPSVLFTAPTPESEKLEECTVDWSLKTRVRFTSRTKFTFSTTLKTSEEASGITGFVRCVNSGGTEELSTLDTSTNAKFHQCCLYWQYPWLPWMSLFPRDSRTPVTSPTTTSNIGTDPHISNSLVQDWCENFRSLFGLLRARQCPYFYVCTHQFNVLFRAAGIGGVEETHALMTPTTKGLRDILRRDDIQFSMPLRKSSQGETNQPESSGASTTANNDVDDDDGEDEDEDNEDDWISDIGLHSNLRSKLEAERLQDGGQGTSQGLYHDSLILIEDTETQGLFNWLMNSKLCLSNTGPLAGIPPTLLSPVAFHGATLRPLKVRQGLLKQDGENMYSLEVQGPILPHSVVSLMNLLQTADYKTIFSVVASTKPFATFQSENSSGASAFGKENLSDCGLDSKALDLFCSSQPFPTSTNEINFNNGSFYFGS</sequence>
<evidence type="ECO:0000256" key="3">
    <source>
        <dbReference type="ARBA" id="ARBA00023242"/>
    </source>
</evidence>
<proteinExistence type="inferred from homology"/>
<protein>
    <submittedName>
        <fullName evidence="6">EOG090X09DI</fullName>
    </submittedName>
</protein>
<evidence type="ECO:0000313" key="6">
    <source>
        <dbReference type="EMBL" id="CAG4642640.1"/>
    </source>
</evidence>
<dbReference type="GO" id="GO:0033260">
    <property type="term" value="P:nuclear DNA replication"/>
    <property type="evidence" value="ECO:0007669"/>
    <property type="project" value="TreeGrafter"/>
</dbReference>
<dbReference type="EMBL" id="OC985985">
    <property type="protein sequence ID" value="CAG4642640.1"/>
    <property type="molecule type" value="Genomic_DNA"/>
</dbReference>
<evidence type="ECO:0000256" key="1">
    <source>
        <dbReference type="ARBA" id="ARBA00004123"/>
    </source>
</evidence>
<evidence type="ECO:0000256" key="4">
    <source>
        <dbReference type="ARBA" id="ARBA00025806"/>
    </source>
</evidence>
<comment type="subcellular location">
    <subcellularLocation>
        <location evidence="1">Nucleus</location>
    </subcellularLocation>
</comment>
<dbReference type="GO" id="GO:0005634">
    <property type="term" value="C:nucleus"/>
    <property type="evidence" value="ECO:0007669"/>
    <property type="project" value="UniProtKB-SubCell"/>
</dbReference>
<name>A0A9N6WRZ5_9CRUS</name>
<feature type="region of interest" description="Disordered" evidence="5">
    <location>
        <begin position="28"/>
        <end position="54"/>
    </location>
</feature>